<keyword evidence="3" id="KW-1185">Reference proteome</keyword>
<evidence type="ECO:0000313" key="2">
    <source>
        <dbReference type="EMBL" id="GBG12045.1"/>
    </source>
</evidence>
<accession>A0A2R5F0Y0</accession>
<evidence type="ECO:0000256" key="1">
    <source>
        <dbReference type="SAM" id="Phobius"/>
    </source>
</evidence>
<dbReference type="Pfam" id="PF10966">
    <property type="entry name" value="DUF2768"/>
    <property type="match status" value="1"/>
</dbReference>
<dbReference type="Proteomes" id="UP000245202">
    <property type="component" value="Unassembled WGS sequence"/>
</dbReference>
<evidence type="ECO:0000313" key="3">
    <source>
        <dbReference type="Proteomes" id="UP000245202"/>
    </source>
</evidence>
<keyword evidence="1" id="KW-1133">Transmembrane helix</keyword>
<keyword evidence="1" id="KW-0812">Transmembrane</keyword>
<sequence length="59" mass="6507">MDAMTKMWVSFIGIGLMALAAFVITFARVKTKGVVKLVLSIVAFILLVFGFIYGFFSII</sequence>
<dbReference type="InterPro" id="IPR020076">
    <property type="entry name" value="DUF2768"/>
</dbReference>
<comment type="caution">
    <text evidence="2">The sequence shown here is derived from an EMBL/GenBank/DDBJ whole genome shotgun (WGS) entry which is preliminary data.</text>
</comment>
<dbReference type="RefSeq" id="WP_087567012.1">
    <property type="nucleotide sequence ID" value="NZ_BDQX01000458.1"/>
</dbReference>
<keyword evidence="1" id="KW-0472">Membrane</keyword>
<feature type="transmembrane region" description="Helical" evidence="1">
    <location>
        <begin position="6"/>
        <end position="27"/>
    </location>
</feature>
<reference evidence="2 3" key="1">
    <citation type="submission" date="2017-08" db="EMBL/GenBank/DDBJ databases">
        <title>Substantial Increase in Enzyme Production by Combined Drug-Resistance Mutations in Paenibacillus agaridevorans.</title>
        <authorList>
            <person name="Tanaka Y."/>
            <person name="Funane K."/>
            <person name="Hosaka T."/>
            <person name="Shiwa Y."/>
            <person name="Fujita N."/>
            <person name="Miyazaki T."/>
            <person name="Yoshikawa H."/>
            <person name="Murakami K."/>
            <person name="Kasahara K."/>
            <person name="Inaoka T."/>
            <person name="Hiraga Y."/>
            <person name="Ochi K."/>
        </authorList>
    </citation>
    <scope>NUCLEOTIDE SEQUENCE [LARGE SCALE GENOMIC DNA]</scope>
    <source>
        <strain evidence="2 3">T-3040</strain>
    </source>
</reference>
<feature type="transmembrane region" description="Helical" evidence="1">
    <location>
        <begin position="34"/>
        <end position="56"/>
    </location>
</feature>
<gene>
    <name evidence="2" type="ORF">PAT3040_06906</name>
</gene>
<name>A0A2R5F0Y0_9BACL</name>
<proteinExistence type="predicted"/>
<dbReference type="EMBL" id="BDQX01000458">
    <property type="protein sequence ID" value="GBG12045.1"/>
    <property type="molecule type" value="Genomic_DNA"/>
</dbReference>
<organism evidence="2 3">
    <name type="scientific">Paenibacillus agaridevorans</name>
    <dbReference type="NCBI Taxonomy" id="171404"/>
    <lineage>
        <taxon>Bacteria</taxon>
        <taxon>Bacillati</taxon>
        <taxon>Bacillota</taxon>
        <taxon>Bacilli</taxon>
        <taxon>Bacillales</taxon>
        <taxon>Paenibacillaceae</taxon>
        <taxon>Paenibacillus</taxon>
    </lineage>
</organism>
<protein>
    <submittedName>
        <fullName evidence="2">DUF2768 domain-containing protein</fullName>
    </submittedName>
</protein>
<dbReference type="AlphaFoldDB" id="A0A2R5F0Y0"/>